<evidence type="ECO:0000256" key="2">
    <source>
        <dbReference type="ARBA" id="ARBA00011062"/>
    </source>
</evidence>
<dbReference type="InterPro" id="IPR030048">
    <property type="entry name" value="SurE"/>
</dbReference>
<evidence type="ECO:0000259" key="6">
    <source>
        <dbReference type="Pfam" id="PF01975"/>
    </source>
</evidence>
<feature type="domain" description="Survival protein SurE-like phosphatase/nucleotidase" evidence="6">
    <location>
        <begin position="6"/>
        <end position="161"/>
    </location>
</feature>
<evidence type="ECO:0000256" key="3">
    <source>
        <dbReference type="ARBA" id="ARBA00012643"/>
    </source>
</evidence>
<evidence type="ECO:0000256" key="4">
    <source>
        <dbReference type="ARBA" id="ARBA00022723"/>
    </source>
</evidence>
<dbReference type="Pfam" id="PF01975">
    <property type="entry name" value="SurE"/>
    <property type="match status" value="1"/>
</dbReference>
<dbReference type="GO" id="GO:0046872">
    <property type="term" value="F:metal ion binding"/>
    <property type="evidence" value="ECO:0007669"/>
    <property type="project" value="UniProtKB-KW"/>
</dbReference>
<dbReference type="SUPFAM" id="SSF64167">
    <property type="entry name" value="SurE-like"/>
    <property type="match status" value="1"/>
</dbReference>
<name>A0A397RXD8_9MOLU</name>
<comment type="similarity">
    <text evidence="2">Belongs to the SurE nucleotidase family.</text>
</comment>
<keyword evidence="4" id="KW-0479">Metal-binding</keyword>
<dbReference type="Gene3D" id="3.40.1210.10">
    <property type="entry name" value="Survival protein SurE-like phosphatase/nucleotidase"/>
    <property type="match status" value="1"/>
</dbReference>
<organism evidence="7 8">
    <name type="scientific">Anaeroplasma bactoclasticum</name>
    <dbReference type="NCBI Taxonomy" id="2088"/>
    <lineage>
        <taxon>Bacteria</taxon>
        <taxon>Bacillati</taxon>
        <taxon>Mycoplasmatota</taxon>
        <taxon>Mollicutes</taxon>
        <taxon>Anaeroplasmatales</taxon>
        <taxon>Anaeroplasmataceae</taxon>
        <taxon>Anaeroplasma</taxon>
    </lineage>
</organism>
<dbReference type="InterPro" id="IPR002828">
    <property type="entry name" value="SurE-like_Pase/nucleotidase"/>
</dbReference>
<dbReference type="PANTHER" id="PTHR30457">
    <property type="entry name" value="5'-NUCLEOTIDASE SURE"/>
    <property type="match status" value="1"/>
</dbReference>
<evidence type="ECO:0000256" key="1">
    <source>
        <dbReference type="ARBA" id="ARBA00000815"/>
    </source>
</evidence>
<dbReference type="EMBL" id="QXEV01000002">
    <property type="protein sequence ID" value="RIA78388.1"/>
    <property type="molecule type" value="Genomic_DNA"/>
</dbReference>
<reference evidence="7 8" key="1">
    <citation type="submission" date="2018-08" db="EMBL/GenBank/DDBJ databases">
        <title>Genomic Encyclopedia of Archaeal and Bacterial Type Strains, Phase II (KMG-II): from individual species to whole genera.</title>
        <authorList>
            <person name="Goeker M."/>
        </authorList>
    </citation>
    <scope>NUCLEOTIDE SEQUENCE [LARGE SCALE GENOMIC DNA]</scope>
    <source>
        <strain evidence="7 8">ATCC 27112</strain>
    </source>
</reference>
<keyword evidence="8" id="KW-1185">Reference proteome</keyword>
<dbReference type="GO" id="GO:0008253">
    <property type="term" value="F:5'-nucleotidase activity"/>
    <property type="evidence" value="ECO:0007669"/>
    <property type="project" value="UniProtKB-EC"/>
</dbReference>
<evidence type="ECO:0000313" key="7">
    <source>
        <dbReference type="EMBL" id="RIA78388.1"/>
    </source>
</evidence>
<dbReference type="InterPro" id="IPR036523">
    <property type="entry name" value="SurE-like_sf"/>
</dbReference>
<dbReference type="Proteomes" id="UP000266506">
    <property type="component" value="Unassembled WGS sequence"/>
</dbReference>
<dbReference type="PANTHER" id="PTHR30457:SF0">
    <property type="entry name" value="PHOSPHATASE, PUTATIVE (AFU_ORTHOLOGUE AFUA_4G01070)-RELATED"/>
    <property type="match status" value="1"/>
</dbReference>
<dbReference type="InParanoid" id="A0A397RXD8"/>
<dbReference type="AlphaFoldDB" id="A0A397RXD8"/>
<comment type="catalytic activity">
    <reaction evidence="1">
        <text>a ribonucleoside 5'-phosphate + H2O = a ribonucleoside + phosphate</text>
        <dbReference type="Rhea" id="RHEA:12484"/>
        <dbReference type="ChEBI" id="CHEBI:15377"/>
        <dbReference type="ChEBI" id="CHEBI:18254"/>
        <dbReference type="ChEBI" id="CHEBI:43474"/>
        <dbReference type="ChEBI" id="CHEBI:58043"/>
        <dbReference type="EC" id="3.1.3.5"/>
    </reaction>
</comment>
<evidence type="ECO:0000313" key="8">
    <source>
        <dbReference type="Proteomes" id="UP000266506"/>
    </source>
</evidence>
<comment type="caution">
    <text evidence="7">The sequence shown here is derived from an EMBL/GenBank/DDBJ whole genome shotgun (WGS) entry which is preliminary data.</text>
</comment>
<protein>
    <recommendedName>
        <fullName evidence="3">5'-nucleotidase</fullName>
        <ecNumber evidence="3">3.1.3.5</ecNumber>
    </recommendedName>
</protein>
<keyword evidence="5" id="KW-0378">Hydrolase</keyword>
<evidence type="ECO:0000256" key="5">
    <source>
        <dbReference type="ARBA" id="ARBA00022801"/>
    </source>
</evidence>
<proteinExistence type="inferred from homology"/>
<gene>
    <name evidence="7" type="ORF">EI71_00340</name>
</gene>
<dbReference type="EC" id="3.1.3.5" evidence="3"/>
<accession>A0A397RXD8</accession>
<sequence>MIPYGNVTVVAPDQGRSAASHSINMGTICFEEANAIPGISCFACSGMPVDCVRLATSVLKKEFDIVFSGINNGLNCGTDIVYSGTVGAAKEAIIEGIPGVAISADHGSFDLAKKEIDQVIKYIMDNKLYSLDYVLNVNFPINSFDKSKGYRFTKQGIKSYKTEFMKNNIGSYDVLKDSITFDTDLDTDVSLGRLGYITFVPVGVDQTNHKYVNKLKEYDLWKYIL</sequence>